<proteinExistence type="predicted"/>
<organism evidence="1">
    <name type="scientific">marine sediment metagenome</name>
    <dbReference type="NCBI Taxonomy" id="412755"/>
    <lineage>
        <taxon>unclassified sequences</taxon>
        <taxon>metagenomes</taxon>
        <taxon>ecological metagenomes</taxon>
    </lineage>
</organism>
<dbReference type="EMBL" id="BARW01031608">
    <property type="protein sequence ID" value="GAJ04399.1"/>
    <property type="molecule type" value="Genomic_DNA"/>
</dbReference>
<gene>
    <name evidence="1" type="ORF">S12H4_50235</name>
</gene>
<sequence length="32" mass="3786">SVDELKSFMKKDLPEDFDIRKIFGCFKGFLMT</sequence>
<feature type="non-terminal residue" evidence="1">
    <location>
        <position position="1"/>
    </location>
</feature>
<evidence type="ECO:0000313" key="1">
    <source>
        <dbReference type="EMBL" id="GAJ04399.1"/>
    </source>
</evidence>
<protein>
    <submittedName>
        <fullName evidence="1">Uncharacterized protein</fullName>
    </submittedName>
</protein>
<accession>X1TGJ2</accession>
<comment type="caution">
    <text evidence="1">The sequence shown here is derived from an EMBL/GenBank/DDBJ whole genome shotgun (WGS) entry which is preliminary data.</text>
</comment>
<reference evidence="1" key="1">
    <citation type="journal article" date="2014" name="Front. Microbiol.">
        <title>High frequency of phylogenetically diverse reductive dehalogenase-homologous genes in deep subseafloor sedimentary metagenomes.</title>
        <authorList>
            <person name="Kawai M."/>
            <person name="Futagami T."/>
            <person name="Toyoda A."/>
            <person name="Takaki Y."/>
            <person name="Nishi S."/>
            <person name="Hori S."/>
            <person name="Arai W."/>
            <person name="Tsubouchi T."/>
            <person name="Morono Y."/>
            <person name="Uchiyama I."/>
            <person name="Ito T."/>
            <person name="Fujiyama A."/>
            <person name="Inagaki F."/>
            <person name="Takami H."/>
        </authorList>
    </citation>
    <scope>NUCLEOTIDE SEQUENCE</scope>
    <source>
        <strain evidence="1">Expedition CK06-06</strain>
    </source>
</reference>
<dbReference type="AlphaFoldDB" id="X1TGJ2"/>
<name>X1TGJ2_9ZZZZ</name>